<organism evidence="2 3">
    <name type="scientific">Acidimicrobiia bacterium BACL6 MAG-120924-bin43</name>
    <dbReference type="NCBI Taxonomy" id="1655583"/>
    <lineage>
        <taxon>Bacteria</taxon>
        <taxon>Bacillati</taxon>
        <taxon>Actinomycetota</taxon>
        <taxon>Acidimicrobiia</taxon>
        <taxon>acIV cluster</taxon>
    </lineage>
</organism>
<keyword evidence="1" id="KW-1133">Transmembrane helix</keyword>
<feature type="transmembrane region" description="Helical" evidence="1">
    <location>
        <begin position="6"/>
        <end position="28"/>
    </location>
</feature>
<reference evidence="2 3" key="1">
    <citation type="submission" date="2015-10" db="EMBL/GenBank/DDBJ databases">
        <title>Metagenome-Assembled Genomes uncover a global brackish microbiome.</title>
        <authorList>
            <person name="Hugerth L.W."/>
            <person name="Larsson J."/>
            <person name="Alneberg J."/>
            <person name="Lindh M.V."/>
            <person name="Legrand C."/>
            <person name="Pinhassi J."/>
            <person name="Andersson A.F."/>
        </authorList>
    </citation>
    <scope>NUCLEOTIDE SEQUENCE [LARGE SCALE GENOMIC DNA]</scope>
    <source>
        <strain evidence="2">BACL6 MAG-120924-bin43</strain>
    </source>
</reference>
<sequence length="75" mass="7870">MPTVAVITLVLTTLIIAAAALGLIRVIFHLVAVKKTLASVFAGVEVVAEKTSSVPIVLPSVNESLRPVREFCDAV</sequence>
<comment type="caution">
    <text evidence="2">The sequence shown here is derived from an EMBL/GenBank/DDBJ whole genome shotgun (WGS) entry which is preliminary data.</text>
</comment>
<keyword evidence="1" id="KW-0812">Transmembrane</keyword>
<accession>A0A0R2QGM8</accession>
<dbReference type="Proteomes" id="UP000051017">
    <property type="component" value="Unassembled WGS sequence"/>
</dbReference>
<evidence type="ECO:0000313" key="2">
    <source>
        <dbReference type="EMBL" id="KRO49433.1"/>
    </source>
</evidence>
<dbReference type="EMBL" id="LIBJ01000011">
    <property type="protein sequence ID" value="KRO49433.1"/>
    <property type="molecule type" value="Genomic_DNA"/>
</dbReference>
<evidence type="ECO:0000313" key="3">
    <source>
        <dbReference type="Proteomes" id="UP000051017"/>
    </source>
</evidence>
<name>A0A0R2QGM8_9ACTN</name>
<proteinExistence type="predicted"/>
<evidence type="ECO:0000256" key="1">
    <source>
        <dbReference type="SAM" id="Phobius"/>
    </source>
</evidence>
<protein>
    <submittedName>
        <fullName evidence="2">Uncharacterized protein</fullName>
    </submittedName>
</protein>
<dbReference type="AlphaFoldDB" id="A0A0R2QGM8"/>
<gene>
    <name evidence="2" type="ORF">ABR75_02105</name>
</gene>
<keyword evidence="1" id="KW-0472">Membrane</keyword>